<dbReference type="RefSeq" id="WP_168567868.1">
    <property type="nucleotide sequence ID" value="NZ_CP051167.1"/>
</dbReference>
<name>A0A6H1TT40_9CYAN</name>
<feature type="region of interest" description="Disordered" evidence="1">
    <location>
        <begin position="34"/>
        <end position="65"/>
    </location>
</feature>
<evidence type="ECO:0000256" key="1">
    <source>
        <dbReference type="SAM" id="MobiDB-lite"/>
    </source>
</evidence>
<reference evidence="3 4" key="1">
    <citation type="submission" date="2020-04" db="EMBL/GenBank/DDBJ databases">
        <authorList>
            <person name="Basu S."/>
            <person name="Maruthanayagam V."/>
            <person name="Chakraborty S."/>
            <person name="Pramanik A."/>
            <person name="Mukherjee J."/>
            <person name="Brink B."/>
        </authorList>
    </citation>
    <scope>NUCLEOTIDE SEQUENCE [LARGE SCALE GENOMIC DNA]</scope>
    <source>
        <strain evidence="3 4">AP17</strain>
    </source>
</reference>
<dbReference type="EMBL" id="CP051167">
    <property type="protein sequence ID" value="QIZ69711.1"/>
    <property type="molecule type" value="Genomic_DNA"/>
</dbReference>
<evidence type="ECO:0000313" key="4">
    <source>
        <dbReference type="Proteomes" id="UP000500857"/>
    </source>
</evidence>
<keyword evidence="4" id="KW-1185">Reference proteome</keyword>
<accession>A0A6H1TT40</accession>
<feature type="chain" id="PRO_5026082274" evidence="2">
    <location>
        <begin position="30"/>
        <end position="573"/>
    </location>
</feature>
<feature type="region of interest" description="Disordered" evidence="1">
    <location>
        <begin position="158"/>
        <end position="186"/>
    </location>
</feature>
<keyword evidence="2" id="KW-0732">Signal</keyword>
<protein>
    <submittedName>
        <fullName evidence="3">Uncharacterized protein</fullName>
    </submittedName>
</protein>
<sequence length="573" mass="60563">MKLVYELLKKGLCVGIPLGLSLGVSLAVANPSVAQNQSDSTGPIPGLPPGLQRDELPPGLQRDELPPGLIRIIESGRFITNQSDVTGPIVGPGTNQSDITGGGGIIIVRRLVIRLTTAGFIDPLNAGLQVLESSTTTTTTTTTTVTETITPEQPPAVETVETEPVETPVEVAETPETVETPETREPVATNQSDITGVSLPTAQTTTVPIDVQPLFSPMVLMVPSNRNNISTNNPAFTNLLLDSFLSQLSFSRLQVVSMGNSARVIMSFNGRRVIIALAGVAMGSTQDFPVMPASSRPGSFRFVGVVSGVWVDPPTSEGFHYEMESDSLFTEIMDFPTGFDGKFTVSSGGRVLGEFGPGESVDFSDFPGGGVKEFTITGIDPLADPADPMAFPLQVAFNTEKADFSMAAIEKIESLPEAETATTDPGPFEIAVVTPDETVNLEPGAIATSLEAQADMLTGSEANWSPVQLEAFENAVAAVRSDLDMMSGNFEGLFTRETGINTSRLNPTMASVESLQQSLSALVEQVNAIPGKTDPDRAAAVGQMLQDIESMTLLLEAMNPMLDDLSEAIATAR</sequence>
<feature type="signal peptide" evidence="2">
    <location>
        <begin position="1"/>
        <end position="29"/>
    </location>
</feature>
<gene>
    <name evidence="3" type="ORF">HCG48_03220</name>
</gene>
<feature type="compositionally biased region" description="Low complexity" evidence="1">
    <location>
        <begin position="165"/>
        <end position="180"/>
    </location>
</feature>
<proteinExistence type="predicted"/>
<organism evidence="3 4">
    <name type="scientific">Oxynema aestuarii AP17</name>
    <dbReference type="NCBI Taxonomy" id="2064643"/>
    <lineage>
        <taxon>Bacteria</taxon>
        <taxon>Bacillati</taxon>
        <taxon>Cyanobacteriota</taxon>
        <taxon>Cyanophyceae</taxon>
        <taxon>Oscillatoriophycideae</taxon>
        <taxon>Oscillatoriales</taxon>
        <taxon>Oscillatoriaceae</taxon>
        <taxon>Oxynema</taxon>
        <taxon>Oxynema aestuarii</taxon>
    </lineage>
</organism>
<evidence type="ECO:0000256" key="2">
    <source>
        <dbReference type="SAM" id="SignalP"/>
    </source>
</evidence>
<dbReference type="Proteomes" id="UP000500857">
    <property type="component" value="Chromosome"/>
</dbReference>
<dbReference type="AlphaFoldDB" id="A0A6H1TT40"/>
<evidence type="ECO:0000313" key="3">
    <source>
        <dbReference type="EMBL" id="QIZ69711.1"/>
    </source>
</evidence>
<feature type="compositionally biased region" description="Basic and acidic residues" evidence="1">
    <location>
        <begin position="52"/>
        <end position="65"/>
    </location>
</feature>
<dbReference type="KEGG" id="oxy:HCG48_03220"/>